<dbReference type="PANTHER" id="PTHR42736">
    <property type="entry name" value="PROTEIN-GLUTAMINE GAMMA-GLUTAMYLTRANSFERASE"/>
    <property type="match status" value="1"/>
</dbReference>
<dbReference type="SMART" id="SM00460">
    <property type="entry name" value="TGc"/>
    <property type="match status" value="1"/>
</dbReference>
<accession>A0ABM8FV91</accession>
<evidence type="ECO:0000313" key="4">
    <source>
        <dbReference type="Proteomes" id="UP001321543"/>
    </source>
</evidence>
<dbReference type="InterPro" id="IPR052901">
    <property type="entry name" value="Bact_TGase-like"/>
</dbReference>
<organism evidence="3 4">
    <name type="scientific">Microbacterium suwonense</name>
    <dbReference type="NCBI Taxonomy" id="683047"/>
    <lineage>
        <taxon>Bacteria</taxon>
        <taxon>Bacillati</taxon>
        <taxon>Actinomycetota</taxon>
        <taxon>Actinomycetes</taxon>
        <taxon>Micrococcales</taxon>
        <taxon>Microbacteriaceae</taxon>
        <taxon>Microbacterium</taxon>
    </lineage>
</organism>
<evidence type="ECO:0000313" key="3">
    <source>
        <dbReference type="EMBL" id="BDZ39607.1"/>
    </source>
</evidence>
<dbReference type="InterPro" id="IPR002931">
    <property type="entry name" value="Transglutaminase-like"/>
</dbReference>
<name>A0ABM8FV91_9MICO</name>
<reference evidence="4" key="1">
    <citation type="journal article" date="2019" name="Int. J. Syst. Evol. Microbiol.">
        <title>The Global Catalogue of Microorganisms (GCM) 10K type strain sequencing project: providing services to taxonomists for standard genome sequencing and annotation.</title>
        <authorList>
            <consortium name="The Broad Institute Genomics Platform"/>
            <consortium name="The Broad Institute Genome Sequencing Center for Infectious Disease"/>
            <person name="Wu L."/>
            <person name="Ma J."/>
        </authorList>
    </citation>
    <scope>NUCLEOTIDE SEQUENCE [LARGE SCALE GENOMIC DNA]</scope>
    <source>
        <strain evidence="4">NBRC 106310</strain>
    </source>
</reference>
<dbReference type="Pfam" id="PF01841">
    <property type="entry name" value="Transglut_core"/>
    <property type="match status" value="1"/>
</dbReference>
<feature type="compositionally biased region" description="Low complexity" evidence="1">
    <location>
        <begin position="269"/>
        <end position="285"/>
    </location>
</feature>
<feature type="region of interest" description="Disordered" evidence="1">
    <location>
        <begin position="227"/>
        <end position="285"/>
    </location>
</feature>
<evidence type="ECO:0000259" key="2">
    <source>
        <dbReference type="SMART" id="SM00460"/>
    </source>
</evidence>
<dbReference type="PANTHER" id="PTHR42736:SF1">
    <property type="entry name" value="PROTEIN-GLUTAMINE GAMMA-GLUTAMYLTRANSFERASE"/>
    <property type="match status" value="1"/>
</dbReference>
<gene>
    <name evidence="3" type="ORF">GCM10025863_22210</name>
</gene>
<dbReference type="InterPro" id="IPR038765">
    <property type="entry name" value="Papain-like_cys_pep_sf"/>
</dbReference>
<protein>
    <recommendedName>
        <fullName evidence="2">Transglutaminase-like domain-containing protein</fullName>
    </recommendedName>
</protein>
<keyword evidence="4" id="KW-1185">Reference proteome</keyword>
<proteinExistence type="predicted"/>
<dbReference type="Proteomes" id="UP001321543">
    <property type="component" value="Chromosome"/>
</dbReference>
<dbReference type="EMBL" id="AP027728">
    <property type="protein sequence ID" value="BDZ39607.1"/>
    <property type="molecule type" value="Genomic_DNA"/>
</dbReference>
<dbReference type="Gene3D" id="3.10.620.30">
    <property type="match status" value="1"/>
</dbReference>
<evidence type="ECO:0000256" key="1">
    <source>
        <dbReference type="SAM" id="MobiDB-lite"/>
    </source>
</evidence>
<sequence length="307" mass="33131">MAAGVEGSTATVRFVIDDYSGVWVPGTKVISQITFDGQRADELRRSGYHNSATGTTVVTAGLQKGDSYAVDAVFPKVPTDEQLGDTPIVKMKLPELHNVPDALSSLAAETVVDAETPIAQVRALETYLQKSGFFSHGLGGQAHLSRAGHTAERIATLLGGNQMIGDDEQYAVTMALMAREIGIPARVVMGYYPKKGSGSGGTFEATGDDVHAWVEVNFSGYGWLPFDPTPPEDQVPQDQNTKPKVDPKPQVLQPPPPRRSRWIFRRPCRTTANPRTTRRTSSASWASSLPSAASRCWCCSSSVHRSS</sequence>
<feature type="compositionally biased region" description="Basic residues" evidence="1">
    <location>
        <begin position="258"/>
        <end position="268"/>
    </location>
</feature>
<feature type="domain" description="Transglutaminase-like" evidence="2">
    <location>
        <begin position="159"/>
        <end position="230"/>
    </location>
</feature>
<dbReference type="SUPFAM" id="SSF54001">
    <property type="entry name" value="Cysteine proteinases"/>
    <property type="match status" value="1"/>
</dbReference>